<evidence type="ECO:0000256" key="1">
    <source>
        <dbReference type="ARBA" id="ARBA00006739"/>
    </source>
</evidence>
<evidence type="ECO:0000313" key="7">
    <source>
        <dbReference type="Proteomes" id="UP001447516"/>
    </source>
</evidence>
<name>A0ABV0AHA2_9ACTN</name>
<dbReference type="InterPro" id="IPR050834">
    <property type="entry name" value="Glycosyltransf_2"/>
</dbReference>
<dbReference type="CDD" id="cd00761">
    <property type="entry name" value="Glyco_tranf_GTA_type"/>
    <property type="match status" value="1"/>
</dbReference>
<reference evidence="6 7" key="1">
    <citation type="submission" date="2024-05" db="EMBL/GenBank/DDBJ databases">
        <title>Microbispora sp.ZYX-F-249.</title>
        <authorList>
            <person name="Xie H."/>
        </authorList>
    </citation>
    <scope>NUCLEOTIDE SEQUENCE [LARGE SCALE GENOMIC DNA]</scope>
    <source>
        <strain evidence="6 7">ZYX-F-249</strain>
    </source>
</reference>
<dbReference type="InterPro" id="IPR029044">
    <property type="entry name" value="Nucleotide-diphossugar_trans"/>
</dbReference>
<sequence>MSRPAISVIMPTYRQAAFLPRAAGSLLAQTTRDWELVIVDDGSPDDTREAAGRLLHDPRVRYLRLARNRGLGAALNSGLALAAAPVIAYLPSDDLYDPGHLAALLGVLADPAVLMAVSGARGRRDGHHLQLVQVAHRAVPDRWTERAELESDDLDRLYWARLRARGGLRVTGRVTCTWTDHPGQRHKAIREAYDGGLNVFRSRYEVAAPLRFHSTDSGEVDEVALYDRFRRRSMPPAADGLTILLVGELAYNPERVLALAERGHRLYGLWTRDGLGCNTVGPCRSGTSPTCRGTTGGGRPAGSGRMWSTRCSTGGRCPSATRSCARCPGSRSCGTSRRRPSTASAAGSGRCSPSWPPGRPPSSTARRRSGSGSSRHSPAPSIPGARTSWTATCPRPTGSRACPPGRAATARCTRSCSAARSGSTPSPSPRSPGAGSTSICTAW</sequence>
<keyword evidence="3 6" id="KW-0808">Transferase</keyword>
<organism evidence="6 7">
    <name type="scientific">Microbispora maris</name>
    <dbReference type="NCBI Taxonomy" id="3144104"/>
    <lineage>
        <taxon>Bacteria</taxon>
        <taxon>Bacillati</taxon>
        <taxon>Actinomycetota</taxon>
        <taxon>Actinomycetes</taxon>
        <taxon>Streptosporangiales</taxon>
        <taxon>Streptosporangiaceae</taxon>
        <taxon>Microbispora</taxon>
    </lineage>
</organism>
<dbReference type="GO" id="GO:0016757">
    <property type="term" value="F:glycosyltransferase activity"/>
    <property type="evidence" value="ECO:0007669"/>
    <property type="project" value="UniProtKB-KW"/>
</dbReference>
<feature type="compositionally biased region" description="Low complexity" evidence="4">
    <location>
        <begin position="370"/>
        <end position="379"/>
    </location>
</feature>
<accession>A0ABV0AHA2</accession>
<keyword evidence="7" id="KW-1185">Reference proteome</keyword>
<feature type="compositionally biased region" description="Low complexity" evidence="4">
    <location>
        <begin position="417"/>
        <end position="443"/>
    </location>
</feature>
<protein>
    <submittedName>
        <fullName evidence="6">Glycosyltransferase</fullName>
        <ecNumber evidence="6">2.4.-.-</ecNumber>
    </submittedName>
</protein>
<evidence type="ECO:0000256" key="2">
    <source>
        <dbReference type="ARBA" id="ARBA00022676"/>
    </source>
</evidence>
<evidence type="ECO:0000256" key="4">
    <source>
        <dbReference type="SAM" id="MobiDB-lite"/>
    </source>
</evidence>
<dbReference type="PANTHER" id="PTHR43685">
    <property type="entry name" value="GLYCOSYLTRANSFERASE"/>
    <property type="match status" value="1"/>
</dbReference>
<dbReference type="EMBL" id="JBDJAW010000004">
    <property type="protein sequence ID" value="MEN3534709.1"/>
    <property type="molecule type" value="Genomic_DNA"/>
</dbReference>
<keyword evidence="2 6" id="KW-0328">Glycosyltransferase</keyword>
<feature type="region of interest" description="Disordered" evidence="4">
    <location>
        <begin position="286"/>
        <end position="443"/>
    </location>
</feature>
<evidence type="ECO:0000259" key="5">
    <source>
        <dbReference type="Pfam" id="PF00535"/>
    </source>
</evidence>
<evidence type="ECO:0000313" key="6">
    <source>
        <dbReference type="EMBL" id="MEN3534709.1"/>
    </source>
</evidence>
<dbReference type="Proteomes" id="UP001447516">
    <property type="component" value="Unassembled WGS sequence"/>
</dbReference>
<dbReference type="SUPFAM" id="SSF53448">
    <property type="entry name" value="Nucleotide-diphospho-sugar transferases"/>
    <property type="match status" value="1"/>
</dbReference>
<evidence type="ECO:0000256" key="3">
    <source>
        <dbReference type="ARBA" id="ARBA00022679"/>
    </source>
</evidence>
<proteinExistence type="inferred from homology"/>
<feature type="domain" description="Glycosyltransferase 2-like" evidence="5">
    <location>
        <begin position="7"/>
        <end position="118"/>
    </location>
</feature>
<dbReference type="EC" id="2.4.-.-" evidence="6"/>
<comment type="caution">
    <text evidence="6">The sequence shown here is derived from an EMBL/GenBank/DDBJ whole genome shotgun (WGS) entry which is preliminary data.</text>
</comment>
<dbReference type="InterPro" id="IPR001173">
    <property type="entry name" value="Glyco_trans_2-like"/>
</dbReference>
<dbReference type="PANTHER" id="PTHR43685:SF5">
    <property type="entry name" value="GLYCOSYLTRANSFERASE EPSE-RELATED"/>
    <property type="match status" value="1"/>
</dbReference>
<dbReference type="Pfam" id="PF00535">
    <property type="entry name" value="Glycos_transf_2"/>
    <property type="match status" value="1"/>
</dbReference>
<gene>
    <name evidence="6" type="ORF">AAH991_06325</name>
</gene>
<dbReference type="Gene3D" id="3.90.550.10">
    <property type="entry name" value="Spore Coat Polysaccharide Biosynthesis Protein SpsA, Chain A"/>
    <property type="match status" value="1"/>
</dbReference>
<comment type="similarity">
    <text evidence="1">Belongs to the glycosyltransferase 2 family.</text>
</comment>